<keyword evidence="1" id="KW-1133">Transmembrane helix</keyword>
<reference evidence="4" key="1">
    <citation type="submission" date="2017-02" db="UniProtKB">
        <authorList>
            <consortium name="WormBaseParasite"/>
        </authorList>
    </citation>
    <scope>IDENTIFICATION</scope>
</reference>
<dbReference type="WBParaSite" id="HDID_0000555201-mRNA-1">
    <property type="protein sequence ID" value="HDID_0000555201-mRNA-1"/>
    <property type="gene ID" value="HDID_0000555201"/>
</dbReference>
<keyword evidence="1" id="KW-0472">Membrane</keyword>
<accession>A0A0R3SKT7</accession>
<sequence>MLVNVVSCISQYYGPRCEYAANVSEETKSVQHDCTTGCDSFFGRLVLFSTLGALLTLLMLLVLCLFAPTPIPMSFNDAASVQGPGRVSRVCSPTGHPNSYAESPRALAWMQTSQSVTNNYSSASDSASPLFLSDLSLTPECLPITNRHLPQIPSIPLPTQICPDV</sequence>
<dbReference type="EMBL" id="UYSG01002977">
    <property type="protein sequence ID" value="VDL57868.1"/>
    <property type="molecule type" value="Genomic_DNA"/>
</dbReference>
<evidence type="ECO:0000313" key="3">
    <source>
        <dbReference type="Proteomes" id="UP000274504"/>
    </source>
</evidence>
<gene>
    <name evidence="2" type="ORF">HDID_LOCUS5550</name>
</gene>
<evidence type="ECO:0000313" key="4">
    <source>
        <dbReference type="WBParaSite" id="HDID_0000555201-mRNA-1"/>
    </source>
</evidence>
<reference evidence="2 3" key="2">
    <citation type="submission" date="2018-11" db="EMBL/GenBank/DDBJ databases">
        <authorList>
            <consortium name="Pathogen Informatics"/>
        </authorList>
    </citation>
    <scope>NUCLEOTIDE SEQUENCE [LARGE SCALE GENOMIC DNA]</scope>
</reference>
<dbReference type="OrthoDB" id="10435062at2759"/>
<feature type="transmembrane region" description="Helical" evidence="1">
    <location>
        <begin position="45"/>
        <end position="66"/>
    </location>
</feature>
<dbReference type="Proteomes" id="UP000274504">
    <property type="component" value="Unassembled WGS sequence"/>
</dbReference>
<proteinExistence type="predicted"/>
<name>A0A0R3SKT7_HYMDI</name>
<evidence type="ECO:0000256" key="1">
    <source>
        <dbReference type="SAM" id="Phobius"/>
    </source>
</evidence>
<organism evidence="4">
    <name type="scientific">Hymenolepis diminuta</name>
    <name type="common">Rat tapeworm</name>
    <dbReference type="NCBI Taxonomy" id="6216"/>
    <lineage>
        <taxon>Eukaryota</taxon>
        <taxon>Metazoa</taxon>
        <taxon>Spiralia</taxon>
        <taxon>Lophotrochozoa</taxon>
        <taxon>Platyhelminthes</taxon>
        <taxon>Cestoda</taxon>
        <taxon>Eucestoda</taxon>
        <taxon>Cyclophyllidea</taxon>
        <taxon>Hymenolepididae</taxon>
        <taxon>Hymenolepis</taxon>
    </lineage>
</organism>
<keyword evidence="1" id="KW-0812">Transmembrane</keyword>
<dbReference type="AlphaFoldDB" id="A0A0R3SKT7"/>
<protein>
    <submittedName>
        <fullName evidence="4">EGF-like domain-containing protein</fullName>
    </submittedName>
</protein>
<evidence type="ECO:0000313" key="2">
    <source>
        <dbReference type="EMBL" id="VDL57868.1"/>
    </source>
</evidence>